<dbReference type="Proteomes" id="UP001459277">
    <property type="component" value="Unassembled WGS sequence"/>
</dbReference>
<evidence type="ECO:0000313" key="2">
    <source>
        <dbReference type="EMBL" id="KAL0014063.1"/>
    </source>
</evidence>
<dbReference type="InterPro" id="IPR053151">
    <property type="entry name" value="RNase_H-like"/>
</dbReference>
<comment type="caution">
    <text evidence="2">The sequence shown here is derived from an EMBL/GenBank/DDBJ whole genome shotgun (WGS) entry which is preliminary data.</text>
</comment>
<proteinExistence type="predicted"/>
<organism evidence="2 3">
    <name type="scientific">Lithocarpus litseifolius</name>
    <dbReference type="NCBI Taxonomy" id="425828"/>
    <lineage>
        <taxon>Eukaryota</taxon>
        <taxon>Viridiplantae</taxon>
        <taxon>Streptophyta</taxon>
        <taxon>Embryophyta</taxon>
        <taxon>Tracheophyta</taxon>
        <taxon>Spermatophyta</taxon>
        <taxon>Magnoliopsida</taxon>
        <taxon>eudicotyledons</taxon>
        <taxon>Gunneridae</taxon>
        <taxon>Pentapetalae</taxon>
        <taxon>rosids</taxon>
        <taxon>fabids</taxon>
        <taxon>Fagales</taxon>
        <taxon>Fagaceae</taxon>
        <taxon>Lithocarpus</taxon>
    </lineage>
</organism>
<dbReference type="GO" id="GO:0004523">
    <property type="term" value="F:RNA-DNA hybrid ribonuclease activity"/>
    <property type="evidence" value="ECO:0007669"/>
    <property type="project" value="InterPro"/>
</dbReference>
<reference evidence="2 3" key="1">
    <citation type="submission" date="2024-01" db="EMBL/GenBank/DDBJ databases">
        <title>A telomere-to-telomere, gap-free genome of sweet tea (Lithocarpus litseifolius).</title>
        <authorList>
            <person name="Zhou J."/>
        </authorList>
    </citation>
    <scope>NUCLEOTIDE SEQUENCE [LARGE SCALE GENOMIC DNA]</scope>
    <source>
        <strain evidence="2">Zhou-2022a</strain>
        <tissue evidence="2">Leaf</tissue>
    </source>
</reference>
<accession>A0AAW2DWW5</accession>
<sequence length="202" mass="23121">MEEALFSERRGGMGFRDLRAFNLALLAKQGWRIQQNPNSLVHRVFKARYFVDRPFEEVKLGRRPSYARHSILATRKLWFQGQGGLLEMVNKLIFGRIGGYPLRIPSWEIVIEGDAQVVIKALQEPETCPWPIQKVVEGVELSLSYFKAWTTSHVNRKGNEATHLMAKMAKSLSDCKIWVEDTPPIIADQVLKDVTNLYPVLV</sequence>
<dbReference type="AlphaFoldDB" id="A0AAW2DWW5"/>
<name>A0AAW2DWW5_9ROSI</name>
<evidence type="ECO:0000259" key="1">
    <source>
        <dbReference type="Pfam" id="PF13456"/>
    </source>
</evidence>
<keyword evidence="3" id="KW-1185">Reference proteome</keyword>
<feature type="domain" description="RNase H type-1" evidence="1">
    <location>
        <begin position="107"/>
        <end position="169"/>
    </location>
</feature>
<dbReference type="PANTHER" id="PTHR47723">
    <property type="entry name" value="OS05G0353850 PROTEIN"/>
    <property type="match status" value="1"/>
</dbReference>
<dbReference type="PANTHER" id="PTHR47723:SF19">
    <property type="entry name" value="POLYNUCLEOTIDYL TRANSFERASE, RIBONUCLEASE H-LIKE SUPERFAMILY PROTEIN"/>
    <property type="match status" value="1"/>
</dbReference>
<gene>
    <name evidence="2" type="ORF">SO802_001132</name>
</gene>
<dbReference type="Pfam" id="PF13456">
    <property type="entry name" value="RVT_3"/>
    <property type="match status" value="1"/>
</dbReference>
<dbReference type="InterPro" id="IPR002156">
    <property type="entry name" value="RNaseH_domain"/>
</dbReference>
<dbReference type="Gene3D" id="3.30.420.10">
    <property type="entry name" value="Ribonuclease H-like superfamily/Ribonuclease H"/>
    <property type="match status" value="1"/>
</dbReference>
<dbReference type="InterPro" id="IPR036397">
    <property type="entry name" value="RNaseH_sf"/>
</dbReference>
<evidence type="ECO:0000313" key="3">
    <source>
        <dbReference type="Proteomes" id="UP001459277"/>
    </source>
</evidence>
<protein>
    <recommendedName>
        <fullName evidence="1">RNase H type-1 domain-containing protein</fullName>
    </recommendedName>
</protein>
<dbReference type="EMBL" id="JAZDWU010000001">
    <property type="protein sequence ID" value="KAL0014063.1"/>
    <property type="molecule type" value="Genomic_DNA"/>
</dbReference>
<dbReference type="GO" id="GO:0003676">
    <property type="term" value="F:nucleic acid binding"/>
    <property type="evidence" value="ECO:0007669"/>
    <property type="project" value="InterPro"/>
</dbReference>